<organism evidence="3 4">
    <name type="scientific">Phytophthora pseudosyringae</name>
    <dbReference type="NCBI Taxonomy" id="221518"/>
    <lineage>
        <taxon>Eukaryota</taxon>
        <taxon>Sar</taxon>
        <taxon>Stramenopiles</taxon>
        <taxon>Oomycota</taxon>
        <taxon>Peronosporomycetes</taxon>
        <taxon>Peronosporales</taxon>
        <taxon>Peronosporaceae</taxon>
        <taxon>Phytophthora</taxon>
    </lineage>
</organism>
<feature type="compositionally biased region" description="Low complexity" evidence="1">
    <location>
        <begin position="124"/>
        <end position="140"/>
    </location>
</feature>
<feature type="compositionally biased region" description="Low complexity" evidence="1">
    <location>
        <begin position="99"/>
        <end position="109"/>
    </location>
</feature>
<feature type="compositionally biased region" description="Low complexity" evidence="1">
    <location>
        <begin position="247"/>
        <end position="276"/>
    </location>
</feature>
<feature type="region of interest" description="Disordered" evidence="1">
    <location>
        <begin position="85"/>
        <end position="191"/>
    </location>
</feature>
<protein>
    <recommendedName>
        <fullName evidence="5">RxLR effector protein</fullName>
    </recommendedName>
</protein>
<evidence type="ECO:0000256" key="2">
    <source>
        <dbReference type="SAM" id="SignalP"/>
    </source>
</evidence>
<sequence length="300" mass="30458">MKQQHVKHFTALILGVLIGVSSSERARSSAETSTNFSKKAAVDSAWSSTSSSHDYLPDFPTPPMPATGPPTGVPETFRVVVIRQTDTPPTTPPPPAPIPTTTTPTGTMPSSRAAPTAPVKLVIPPSAAAPSPNGNSPATALPAPSRTENNILREASEEDDIDASASTGDKEKGSTSSKIASSGTSGGTFRDVVTGTSISVKSTDGSNTVDDGAGSLDESVLKGVVDSRTSTWGSFDDVHAESTKNNGSIEISSSGGEASSEIGSEGDAQSTGSEISSGRRAAASIAYLLPIVLVIAHAAQ</sequence>
<keyword evidence="2" id="KW-0732">Signal</keyword>
<name>A0A8T1WFF4_9STRA</name>
<feature type="compositionally biased region" description="Pro residues" evidence="1">
    <location>
        <begin position="89"/>
        <end position="98"/>
    </location>
</feature>
<reference evidence="3" key="1">
    <citation type="submission" date="2021-02" db="EMBL/GenBank/DDBJ databases">
        <authorList>
            <person name="Palmer J.M."/>
        </authorList>
    </citation>
    <scope>NUCLEOTIDE SEQUENCE</scope>
    <source>
        <strain evidence="3">SCRP734</strain>
    </source>
</reference>
<evidence type="ECO:0000313" key="4">
    <source>
        <dbReference type="Proteomes" id="UP000694044"/>
    </source>
</evidence>
<comment type="caution">
    <text evidence="3">The sequence shown here is derived from an EMBL/GenBank/DDBJ whole genome shotgun (WGS) entry which is preliminary data.</text>
</comment>
<accession>A0A8T1WFF4</accession>
<evidence type="ECO:0000313" key="3">
    <source>
        <dbReference type="EMBL" id="KAG7391921.1"/>
    </source>
</evidence>
<feature type="chain" id="PRO_5035878192" description="RxLR effector protein" evidence="2">
    <location>
        <begin position="24"/>
        <end position="300"/>
    </location>
</feature>
<dbReference type="EMBL" id="JAGDFM010000016">
    <property type="protein sequence ID" value="KAG7391921.1"/>
    <property type="molecule type" value="Genomic_DNA"/>
</dbReference>
<feature type="region of interest" description="Disordered" evidence="1">
    <location>
        <begin position="231"/>
        <end position="276"/>
    </location>
</feature>
<feature type="signal peptide" evidence="2">
    <location>
        <begin position="1"/>
        <end position="23"/>
    </location>
</feature>
<evidence type="ECO:0008006" key="5">
    <source>
        <dbReference type="Google" id="ProtNLM"/>
    </source>
</evidence>
<dbReference type="AlphaFoldDB" id="A0A8T1WFF4"/>
<dbReference type="Proteomes" id="UP000694044">
    <property type="component" value="Unassembled WGS sequence"/>
</dbReference>
<evidence type="ECO:0000256" key="1">
    <source>
        <dbReference type="SAM" id="MobiDB-lite"/>
    </source>
</evidence>
<feature type="compositionally biased region" description="Low complexity" evidence="1">
    <location>
        <begin position="174"/>
        <end position="183"/>
    </location>
</feature>
<gene>
    <name evidence="3" type="ORF">PHYPSEUDO_003127</name>
</gene>
<keyword evidence="4" id="KW-1185">Reference proteome</keyword>
<feature type="region of interest" description="Disordered" evidence="1">
    <location>
        <begin position="26"/>
        <end position="53"/>
    </location>
</feature>
<proteinExistence type="predicted"/>